<dbReference type="EMBL" id="JAEVFJ010000001">
    <property type="protein sequence ID" value="KAH8108185.1"/>
    <property type="molecule type" value="Genomic_DNA"/>
</dbReference>
<dbReference type="Pfam" id="PF02469">
    <property type="entry name" value="Fasciclin"/>
    <property type="match status" value="2"/>
</dbReference>
<feature type="chain" id="PRO_5035447121" evidence="2">
    <location>
        <begin position="22"/>
        <end position="594"/>
    </location>
</feature>
<dbReference type="InterPro" id="IPR036378">
    <property type="entry name" value="FAS1_dom_sf"/>
</dbReference>
<evidence type="ECO:0000313" key="5">
    <source>
        <dbReference type="Proteomes" id="UP000813824"/>
    </source>
</evidence>
<keyword evidence="2" id="KW-0732">Signal</keyword>
<keyword evidence="5" id="KW-1185">Reference proteome</keyword>
<feature type="domain" description="FAS1" evidence="3">
    <location>
        <begin position="270"/>
        <end position="544"/>
    </location>
</feature>
<dbReference type="GO" id="GO:0000329">
    <property type="term" value="C:fungal-type vacuole membrane"/>
    <property type="evidence" value="ECO:0007669"/>
    <property type="project" value="TreeGrafter"/>
</dbReference>
<evidence type="ECO:0000313" key="4">
    <source>
        <dbReference type="EMBL" id="KAH8108185.1"/>
    </source>
</evidence>
<evidence type="ECO:0000259" key="3">
    <source>
        <dbReference type="PROSITE" id="PS50213"/>
    </source>
</evidence>
<organism evidence="4 5">
    <name type="scientific">Cristinia sonorae</name>
    <dbReference type="NCBI Taxonomy" id="1940300"/>
    <lineage>
        <taxon>Eukaryota</taxon>
        <taxon>Fungi</taxon>
        <taxon>Dikarya</taxon>
        <taxon>Basidiomycota</taxon>
        <taxon>Agaricomycotina</taxon>
        <taxon>Agaricomycetes</taxon>
        <taxon>Agaricomycetidae</taxon>
        <taxon>Agaricales</taxon>
        <taxon>Pleurotineae</taxon>
        <taxon>Stephanosporaceae</taxon>
        <taxon>Cristinia</taxon>
    </lineage>
</organism>
<feature type="region of interest" description="Disordered" evidence="1">
    <location>
        <begin position="545"/>
        <end position="567"/>
    </location>
</feature>
<comment type="caution">
    <text evidence="4">The sequence shown here is derived from an EMBL/GenBank/DDBJ whole genome shotgun (WGS) entry which is preliminary data.</text>
</comment>
<proteinExistence type="predicted"/>
<feature type="signal peptide" evidence="2">
    <location>
        <begin position="1"/>
        <end position="21"/>
    </location>
</feature>
<dbReference type="OrthoDB" id="7700931at2759"/>
<dbReference type="InterPro" id="IPR050904">
    <property type="entry name" value="Adhesion/Biosynth-related"/>
</dbReference>
<dbReference type="Gene3D" id="2.30.180.10">
    <property type="entry name" value="FAS1 domain"/>
    <property type="match status" value="3"/>
</dbReference>
<dbReference type="Proteomes" id="UP000813824">
    <property type="component" value="Unassembled WGS sequence"/>
</dbReference>
<feature type="domain" description="FAS1" evidence="3">
    <location>
        <begin position="75"/>
        <end position="266"/>
    </location>
</feature>
<evidence type="ECO:0000256" key="1">
    <source>
        <dbReference type="SAM" id="MobiDB-lite"/>
    </source>
</evidence>
<evidence type="ECO:0000256" key="2">
    <source>
        <dbReference type="SAM" id="SignalP"/>
    </source>
</evidence>
<dbReference type="SMART" id="SM00554">
    <property type="entry name" value="FAS1"/>
    <property type="match status" value="2"/>
</dbReference>
<dbReference type="AlphaFoldDB" id="A0A8K0XVE7"/>
<reference evidence="4" key="1">
    <citation type="journal article" date="2021" name="New Phytol.">
        <title>Evolutionary innovations through gain and loss of genes in the ectomycorrhizal Boletales.</title>
        <authorList>
            <person name="Wu G."/>
            <person name="Miyauchi S."/>
            <person name="Morin E."/>
            <person name="Kuo A."/>
            <person name="Drula E."/>
            <person name="Varga T."/>
            <person name="Kohler A."/>
            <person name="Feng B."/>
            <person name="Cao Y."/>
            <person name="Lipzen A."/>
            <person name="Daum C."/>
            <person name="Hundley H."/>
            <person name="Pangilinan J."/>
            <person name="Johnson J."/>
            <person name="Barry K."/>
            <person name="LaButti K."/>
            <person name="Ng V."/>
            <person name="Ahrendt S."/>
            <person name="Min B."/>
            <person name="Choi I.G."/>
            <person name="Park H."/>
            <person name="Plett J.M."/>
            <person name="Magnuson J."/>
            <person name="Spatafora J.W."/>
            <person name="Nagy L.G."/>
            <person name="Henrissat B."/>
            <person name="Grigoriev I.V."/>
            <person name="Yang Z.L."/>
            <person name="Xu J."/>
            <person name="Martin F.M."/>
        </authorList>
    </citation>
    <scope>NUCLEOTIDE SEQUENCE</scope>
    <source>
        <strain evidence="4">KKN 215</strain>
    </source>
</reference>
<dbReference type="SUPFAM" id="SSF82153">
    <property type="entry name" value="FAS1 domain"/>
    <property type="match status" value="2"/>
</dbReference>
<dbReference type="GO" id="GO:0005615">
    <property type="term" value="C:extracellular space"/>
    <property type="evidence" value="ECO:0007669"/>
    <property type="project" value="TreeGrafter"/>
</dbReference>
<protein>
    <submittedName>
        <fullName evidence="4">FAS1 domain-containing protein</fullName>
    </submittedName>
</protein>
<gene>
    <name evidence="4" type="ORF">BXZ70DRAFT_44593</name>
</gene>
<dbReference type="PANTHER" id="PTHR10900:SF122">
    <property type="entry name" value="FAS1 DOMAIN-CONTAINING PROTEIN"/>
    <property type="match status" value="1"/>
</dbReference>
<dbReference type="PROSITE" id="PS50213">
    <property type="entry name" value="FAS1"/>
    <property type="match status" value="2"/>
</dbReference>
<sequence length="594" mass="65384">MLLSFTHILLAAGIGLFPTSGSAIPAANPAFLAARNDQEPLGATHFPQHLQEHDSPAYFTSPHGPPHDWNPDASGKTIYQFLKEDEHFTRLFKLVNFTTEITNTLNDSSASLTLFAPPDFAFRPPKHAAHHCDASIISSSDFEDCFLHELKERDPVEALGALEDLVAGAHADTGKKKEIIKKIVGAILSYHILPHSLARADLAKNTTFATSYAPIDGAFDGKPLRIHVEPRLRLLKPTLVVNFYASVVKADIQAKNGLVHVINHPILPPPAAFQELFLFSDHFSTFTSAIQRTGITNATDWRYMPSGDKKWTAVGAPSVTVFAPTNAAFTRLPWKLQFFLFSPIGERVLGKLLQFHIVPDHILHSDYFHNATASCVSHTPACFDDRGLDDTILFDLHQQTYATLGHALTTKLAGAGIRQFLQSHRTASTSSGPRGLSINRFGMLTDAATNEVVGFQPDFDPHSCTRGVVPPHGPHQVYSHSGYLPTLLTNHTLYVELAQYEHPVPIPPHHPPVYSKKFVVQGVPVKLLDVPARNGAIHVIDKVLNPRGKKDGHHGHGPDSEVPLGPDGEWEGWEDWLVKWAEGDSAVHKRNAWV</sequence>
<dbReference type="InterPro" id="IPR000782">
    <property type="entry name" value="FAS1_domain"/>
</dbReference>
<dbReference type="PANTHER" id="PTHR10900">
    <property type="entry name" value="PERIOSTIN-RELATED"/>
    <property type="match status" value="1"/>
</dbReference>
<dbReference type="GO" id="GO:0016236">
    <property type="term" value="P:macroautophagy"/>
    <property type="evidence" value="ECO:0007669"/>
    <property type="project" value="TreeGrafter"/>
</dbReference>
<accession>A0A8K0XVE7</accession>
<name>A0A8K0XVE7_9AGAR</name>